<keyword evidence="3" id="KW-1185">Reference proteome</keyword>
<comment type="caution">
    <text evidence="2">The sequence shown here is derived from an EMBL/GenBank/DDBJ whole genome shotgun (WGS) entry which is preliminary data.</text>
</comment>
<dbReference type="Proteomes" id="UP000775213">
    <property type="component" value="Unassembled WGS sequence"/>
</dbReference>
<evidence type="ECO:0000256" key="1">
    <source>
        <dbReference type="SAM" id="MobiDB-lite"/>
    </source>
</evidence>
<evidence type="ECO:0000313" key="3">
    <source>
        <dbReference type="Proteomes" id="UP000775213"/>
    </source>
</evidence>
<dbReference type="EMBL" id="JAGFBR010000019">
    <property type="protein sequence ID" value="KAH0448859.1"/>
    <property type="molecule type" value="Genomic_DNA"/>
</dbReference>
<reference evidence="2 3" key="1">
    <citation type="journal article" date="2021" name="Hortic Res">
        <title>Chromosome-scale assembly of the Dendrobium chrysotoxum genome enhances the understanding of orchid evolution.</title>
        <authorList>
            <person name="Zhang Y."/>
            <person name="Zhang G.Q."/>
            <person name="Zhang D."/>
            <person name="Liu X.D."/>
            <person name="Xu X.Y."/>
            <person name="Sun W.H."/>
            <person name="Yu X."/>
            <person name="Zhu X."/>
            <person name="Wang Z.W."/>
            <person name="Zhao X."/>
            <person name="Zhong W.Y."/>
            <person name="Chen H."/>
            <person name="Yin W.L."/>
            <person name="Huang T."/>
            <person name="Niu S.C."/>
            <person name="Liu Z.J."/>
        </authorList>
    </citation>
    <scope>NUCLEOTIDE SEQUENCE [LARGE SCALE GENOMIC DNA]</scope>
    <source>
        <strain evidence="2">Lindl</strain>
    </source>
</reference>
<feature type="compositionally biased region" description="Low complexity" evidence="1">
    <location>
        <begin position="294"/>
        <end position="305"/>
    </location>
</feature>
<protein>
    <submittedName>
        <fullName evidence="2">Uncharacterized protein</fullName>
    </submittedName>
</protein>
<organism evidence="2 3">
    <name type="scientific">Dendrobium chrysotoxum</name>
    <name type="common">Orchid</name>
    <dbReference type="NCBI Taxonomy" id="161865"/>
    <lineage>
        <taxon>Eukaryota</taxon>
        <taxon>Viridiplantae</taxon>
        <taxon>Streptophyta</taxon>
        <taxon>Embryophyta</taxon>
        <taxon>Tracheophyta</taxon>
        <taxon>Spermatophyta</taxon>
        <taxon>Magnoliopsida</taxon>
        <taxon>Liliopsida</taxon>
        <taxon>Asparagales</taxon>
        <taxon>Orchidaceae</taxon>
        <taxon>Epidendroideae</taxon>
        <taxon>Malaxideae</taxon>
        <taxon>Dendrobiinae</taxon>
        <taxon>Dendrobium</taxon>
    </lineage>
</organism>
<dbReference type="AlphaFoldDB" id="A0AAV7FK85"/>
<accession>A0AAV7FK85</accession>
<proteinExistence type="predicted"/>
<feature type="region of interest" description="Disordered" evidence="1">
    <location>
        <begin position="294"/>
        <end position="322"/>
    </location>
</feature>
<evidence type="ECO:0000313" key="2">
    <source>
        <dbReference type="EMBL" id="KAH0448859.1"/>
    </source>
</evidence>
<feature type="compositionally biased region" description="Polar residues" evidence="1">
    <location>
        <begin position="306"/>
        <end position="322"/>
    </location>
</feature>
<sequence>MGIRCDAYGETRIFISTRSRGKNCVFKQVNGYKLEPSEPSGFAAKWHHEITNPCPNPNSSPLKAKILSPKPYLGRPPLPPPRSLILKGNLPPLVKKLQGQQIDIVFNLSFFQRHEWKCPHGITDWYLTTTTTSTSSVPRSLTSALISTTPSKNTSSGSTSPWWIQSTIKDSKAGGLSSADSHLPSFRLFHCFPSKATSTVSYKSSKASLTNQRNPCPNPNSSPLKAKILYPKPYLGRPPLPPPRSLILKGNLPPLVKKLQGQQIDIVFNLSFFQRHEWKCPHGITDWYLTTTTTSTSSVPRSSTSALISTTPSKNTSSGSTSPWWIQSTIKDSKAGGLSSADSHLPSFRLFHCFPSKATSTVSYKSSKASLTNQRDPLRGGRDELLEDIVSFIHAGDAASLAKNAVAPPARRLVPELMLQLARKIFYKTM</sequence>
<gene>
    <name evidence="2" type="ORF">IEQ34_022659</name>
</gene>
<name>A0AAV7FK85_DENCH</name>